<dbReference type="GO" id="GO:0008236">
    <property type="term" value="F:serine-type peptidase activity"/>
    <property type="evidence" value="ECO:0007669"/>
    <property type="project" value="InterPro"/>
</dbReference>
<dbReference type="GO" id="GO:0006508">
    <property type="term" value="P:proteolysis"/>
    <property type="evidence" value="ECO:0007669"/>
    <property type="project" value="InterPro"/>
</dbReference>
<evidence type="ECO:0000313" key="3">
    <source>
        <dbReference type="Proteomes" id="UP001305702"/>
    </source>
</evidence>
<gene>
    <name evidence="2" type="ORF">MJA45_13670</name>
</gene>
<proteinExistence type="predicted"/>
<dbReference type="InterPro" id="IPR029058">
    <property type="entry name" value="AB_hydrolase_fold"/>
</dbReference>
<dbReference type="InterPro" id="IPR050261">
    <property type="entry name" value="FrsA_esterase"/>
</dbReference>
<dbReference type="Gene3D" id="3.40.50.1820">
    <property type="entry name" value="alpha/beta hydrolase"/>
    <property type="match status" value="2"/>
</dbReference>
<dbReference type="PANTHER" id="PTHR22946">
    <property type="entry name" value="DIENELACTONE HYDROLASE DOMAIN-CONTAINING PROTEIN-RELATED"/>
    <property type="match status" value="1"/>
</dbReference>
<dbReference type="Proteomes" id="UP001305702">
    <property type="component" value="Chromosome"/>
</dbReference>
<dbReference type="AlphaFoldDB" id="A0AA96LH51"/>
<feature type="domain" description="Peptidase S9 prolyl oligopeptidase catalytic" evidence="1">
    <location>
        <begin position="197"/>
        <end position="255"/>
    </location>
</feature>
<dbReference type="InterPro" id="IPR001375">
    <property type="entry name" value="Peptidase_S9_cat"/>
</dbReference>
<name>A0AA96LH51_9BACL</name>
<dbReference type="SUPFAM" id="SSF53474">
    <property type="entry name" value="alpha/beta-Hydrolases"/>
    <property type="match status" value="1"/>
</dbReference>
<reference evidence="2 3" key="1">
    <citation type="submission" date="2022-02" db="EMBL/GenBank/DDBJ databases">
        <title>Paenibacillus sp. MBLB1776 Whole Genome Shotgun Sequencing.</title>
        <authorList>
            <person name="Hwang C.Y."/>
            <person name="Cho E.-S."/>
            <person name="Seo M.-J."/>
        </authorList>
    </citation>
    <scope>NUCLEOTIDE SEQUENCE [LARGE SCALE GENOMIC DNA]</scope>
    <source>
        <strain evidence="2 3">MBLB1776</strain>
    </source>
</reference>
<dbReference type="RefSeq" id="WP_315607801.1">
    <property type="nucleotide sequence ID" value="NZ_CP130318.1"/>
</dbReference>
<dbReference type="Pfam" id="PF00326">
    <property type="entry name" value="Peptidase_S9"/>
    <property type="match status" value="1"/>
</dbReference>
<dbReference type="KEGG" id="paun:MJA45_13670"/>
<accession>A0AA96LH51</accession>
<evidence type="ECO:0000313" key="2">
    <source>
        <dbReference type="EMBL" id="WNQ14019.1"/>
    </source>
</evidence>
<sequence>MNLSQLENYFVDYDVKDELKQHVYGRSIEAFARGDQARDAIVSWDQLEARRTQLRGKFMEAIGGIPACDTPLNPRTTGRVQGEGFSIEKIMFESRPQTYVTANLYIPDGLDSPRGAVLFLCGHDREAKHSEEYQTVCRILVHSGLVVLAVDPIGQGERFSYYEADTGELTVADGIVEHEYAGMQCLPLGDGLARYFVHDAMRAIDYLTTRPEVDPARIGVTGNSGGGTQTSMLMLADPRLAAAAPGTFIMSRQSYLITGQAQDAEQVWFGMSAAGLDHEDILLAMAPRPVLVLAVTNDFFPIEGTHRTFERTKRFWEMYDCGDKLALVEDDSQHKYTLPLAAAAAQFFSKHLLERPAGGTGGKAGLLEQRSLWCTKSGQVRGEIPGARGVHEEVLEHLEVLGQARKRQSPDARKTLALAWLREKVFTGRQESPLYPRFTRLGQLNELSVQSVIWWSQAGMHGHAFLFRHVREEGGDLPVTIGLWEHGTRDLQHHLPAIRRICESGRQLMVLDVSGSGALMPNAINRYDLYAFFGTVHKLTADLFWLGDSLAAMRVYEVIRALEVAEQLTQKHKGDIPCYVTDRFSLYAQLAQALDPRIAGIEGQSKVDSVSSWVKARYYDDYNHIGLVIPGMLRHFDLKDIGD</sequence>
<dbReference type="EMBL" id="CP130318">
    <property type="protein sequence ID" value="WNQ14019.1"/>
    <property type="molecule type" value="Genomic_DNA"/>
</dbReference>
<protein>
    <submittedName>
        <fullName evidence="2">Prolyl oligopeptidase family serine peptidase</fullName>
    </submittedName>
</protein>
<organism evidence="2 3">
    <name type="scientific">Paenibacillus aurantius</name>
    <dbReference type="NCBI Taxonomy" id="2918900"/>
    <lineage>
        <taxon>Bacteria</taxon>
        <taxon>Bacillati</taxon>
        <taxon>Bacillota</taxon>
        <taxon>Bacilli</taxon>
        <taxon>Bacillales</taxon>
        <taxon>Paenibacillaceae</taxon>
        <taxon>Paenibacillus</taxon>
    </lineage>
</organism>
<evidence type="ECO:0000259" key="1">
    <source>
        <dbReference type="Pfam" id="PF00326"/>
    </source>
</evidence>
<dbReference type="PANTHER" id="PTHR22946:SF8">
    <property type="entry name" value="ACETYL XYLAN ESTERASE DOMAIN-CONTAINING PROTEIN"/>
    <property type="match status" value="1"/>
</dbReference>
<keyword evidence="3" id="KW-1185">Reference proteome</keyword>